<protein>
    <recommendedName>
        <fullName evidence="4">L-cysteine S-thiosulfotransferase subunit SoxA</fullName>
        <ecNumber evidence="3">2.8.5.2</ecNumber>
    </recommendedName>
    <alternativeName>
        <fullName evidence="16">Protein SoxA</fullName>
    </alternativeName>
    <alternativeName>
        <fullName evidence="17">SoxAX cytochrome complex subunit A</fullName>
    </alternativeName>
    <alternativeName>
        <fullName evidence="15">Sulfur oxidizing protein A</fullName>
    </alternativeName>
    <alternativeName>
        <fullName evidence="14">Thiosulfate-oxidizing multienzyme system protein SoxA</fullName>
    </alternativeName>
</protein>
<feature type="signal peptide" evidence="23">
    <location>
        <begin position="1"/>
        <end position="16"/>
    </location>
</feature>
<evidence type="ECO:0000256" key="7">
    <source>
        <dbReference type="ARBA" id="ARBA00022679"/>
    </source>
</evidence>
<feature type="binding site" description="axial binding residue" evidence="22">
    <location>
        <position position="210"/>
    </location>
    <ligand>
        <name>heme c</name>
        <dbReference type="ChEBI" id="CHEBI:61717"/>
        <label>2</label>
    </ligand>
    <ligandPart>
        <name>Fe</name>
        <dbReference type="ChEBI" id="CHEBI:18248"/>
    </ligandPart>
</feature>
<dbReference type="InterPro" id="IPR009056">
    <property type="entry name" value="Cyt_c-like_dom"/>
</dbReference>
<feature type="binding site" description="axial binding residue" evidence="22">
    <location>
        <position position="169"/>
    </location>
    <ligand>
        <name>heme c</name>
        <dbReference type="ChEBI" id="CHEBI:61717"/>
        <label>2</label>
    </ligand>
    <ligandPart>
        <name>Fe</name>
        <dbReference type="ChEBI" id="CHEBI:18248"/>
    </ligandPart>
</feature>
<dbReference type="Proteomes" id="UP001196068">
    <property type="component" value="Unassembled WGS sequence"/>
</dbReference>
<evidence type="ECO:0000256" key="17">
    <source>
        <dbReference type="ARBA" id="ARBA00032318"/>
    </source>
</evidence>
<dbReference type="GO" id="GO:0009055">
    <property type="term" value="F:electron transfer activity"/>
    <property type="evidence" value="ECO:0007669"/>
    <property type="project" value="InterPro"/>
</dbReference>
<dbReference type="GO" id="GO:0042597">
    <property type="term" value="C:periplasmic space"/>
    <property type="evidence" value="ECO:0007669"/>
    <property type="project" value="UniProtKB-SubCell"/>
</dbReference>
<evidence type="ECO:0000256" key="18">
    <source>
        <dbReference type="ARBA" id="ARBA00048077"/>
    </source>
</evidence>
<dbReference type="PIRSF" id="PIRSF038455">
    <property type="entry name" value="SoxA"/>
    <property type="match status" value="1"/>
</dbReference>
<evidence type="ECO:0000256" key="9">
    <source>
        <dbReference type="ARBA" id="ARBA00022729"/>
    </source>
</evidence>
<proteinExistence type="inferred from homology"/>
<keyword evidence="11" id="KW-0249">Electron transport</keyword>
<feature type="binding site" description="covalent" evidence="21">
    <location>
        <position position="206"/>
    </location>
    <ligand>
        <name>heme c</name>
        <dbReference type="ChEBI" id="CHEBI:61717"/>
        <label>2</label>
    </ligand>
</feature>
<feature type="binding site" description="axial binding residue" evidence="22">
    <location>
        <position position="68"/>
    </location>
    <ligand>
        <name>heme c</name>
        <dbReference type="ChEBI" id="CHEBI:61717"/>
        <label>1</label>
    </ligand>
    <ligandPart>
        <name>Fe</name>
        <dbReference type="ChEBI" id="CHEBI:18248"/>
    </ligandPart>
</feature>
<comment type="similarity">
    <text evidence="13">Belongs to the SoxA family.</text>
</comment>
<evidence type="ECO:0000256" key="6">
    <source>
        <dbReference type="ARBA" id="ARBA00022617"/>
    </source>
</evidence>
<comment type="caution">
    <text evidence="25">The sequence shown here is derived from an EMBL/GenBank/DDBJ whole genome shotgun (WGS) entry which is preliminary data.</text>
</comment>
<dbReference type="GO" id="GO:0016669">
    <property type="term" value="F:oxidoreductase activity, acting on a sulfur group of donors, cytochrome as acceptor"/>
    <property type="evidence" value="ECO:0007669"/>
    <property type="project" value="InterPro"/>
</dbReference>
<dbReference type="InterPro" id="IPR036909">
    <property type="entry name" value="Cyt_c-like_dom_sf"/>
</dbReference>
<evidence type="ECO:0000256" key="2">
    <source>
        <dbReference type="ARBA" id="ARBA00011530"/>
    </source>
</evidence>
<evidence type="ECO:0000256" key="20">
    <source>
        <dbReference type="PIRSR" id="PIRSR038455-1"/>
    </source>
</evidence>
<feature type="binding site" description="axial binding residue" evidence="22">
    <location>
        <position position="102"/>
    </location>
    <ligand>
        <name>heme c</name>
        <dbReference type="ChEBI" id="CHEBI:61717"/>
        <label>1</label>
    </ligand>
    <ligandPart>
        <name>Fe</name>
        <dbReference type="ChEBI" id="CHEBI:18248"/>
    </ligandPart>
</feature>
<evidence type="ECO:0000256" key="21">
    <source>
        <dbReference type="PIRSR" id="PIRSR038455-2"/>
    </source>
</evidence>
<dbReference type="PROSITE" id="PS51007">
    <property type="entry name" value="CYTC"/>
    <property type="match status" value="1"/>
</dbReference>
<dbReference type="EC" id="2.8.5.2" evidence="3"/>
<evidence type="ECO:0000256" key="22">
    <source>
        <dbReference type="PIRSR" id="PIRSR038455-3"/>
    </source>
</evidence>
<dbReference type="NCBIfam" id="TIGR04484">
    <property type="entry name" value="thiosulf_SoxA"/>
    <property type="match status" value="1"/>
</dbReference>
<keyword evidence="26" id="KW-1185">Reference proteome</keyword>
<dbReference type="GO" id="GO:0020037">
    <property type="term" value="F:heme binding"/>
    <property type="evidence" value="ECO:0007669"/>
    <property type="project" value="InterPro"/>
</dbReference>
<feature type="active site" description="Cysteine persulfide intermediate" evidence="20">
    <location>
        <position position="210"/>
    </location>
</feature>
<reference evidence="25" key="2">
    <citation type="journal article" date="2021" name="Syst. Appl. Microbiol.">
        <title>Roseomonas hellenica sp. nov., isolated from roots of wild-growing Alkanna tinctoria.</title>
        <authorList>
            <person name="Rat A."/>
            <person name="Naranjo H.D."/>
            <person name="Lebbe L."/>
            <person name="Cnockaert M."/>
            <person name="Krigas N."/>
            <person name="Grigoriadou K."/>
            <person name="Maloupa E."/>
            <person name="Willems A."/>
        </authorList>
    </citation>
    <scope>NUCLEOTIDE SEQUENCE</scope>
    <source>
        <strain evidence="25">LMG 28251</strain>
    </source>
</reference>
<dbReference type="SUPFAM" id="SSF46626">
    <property type="entry name" value="Cytochrome c"/>
    <property type="match status" value="2"/>
</dbReference>
<comment type="catalytic activity">
    <reaction evidence="18">
        <text>L-cysteinyl-[SoxY protein] + thiosulfate + 2 Fe(III)-[cytochrome c] = S-sulfosulfanyl-L-cysteinyl-[SoxY protein] + 2 Fe(II)-[cytochrome c] + 2 H(+)</text>
        <dbReference type="Rhea" id="RHEA:56720"/>
        <dbReference type="Rhea" id="RHEA-COMP:10350"/>
        <dbReference type="Rhea" id="RHEA-COMP:14328"/>
        <dbReference type="Rhea" id="RHEA-COMP:14399"/>
        <dbReference type="Rhea" id="RHEA-COMP:14691"/>
        <dbReference type="ChEBI" id="CHEBI:15378"/>
        <dbReference type="ChEBI" id="CHEBI:29033"/>
        <dbReference type="ChEBI" id="CHEBI:29034"/>
        <dbReference type="ChEBI" id="CHEBI:29950"/>
        <dbReference type="ChEBI" id="CHEBI:33542"/>
        <dbReference type="ChEBI" id="CHEBI:139321"/>
        <dbReference type="EC" id="2.8.5.2"/>
    </reaction>
</comment>
<evidence type="ECO:0000256" key="4">
    <source>
        <dbReference type="ARBA" id="ARBA00019364"/>
    </source>
</evidence>
<feature type="binding site" description="covalent" evidence="21">
    <location>
        <position position="165"/>
    </location>
    <ligand>
        <name>heme c</name>
        <dbReference type="ChEBI" id="CHEBI:61717"/>
        <label>2</label>
    </ligand>
</feature>
<feature type="binding site" description="covalent" evidence="21">
    <location>
        <position position="64"/>
    </location>
    <ligand>
        <name>heme c</name>
        <dbReference type="ChEBI" id="CHEBI:61717"/>
        <label>1</label>
    </ligand>
</feature>
<evidence type="ECO:0000256" key="19">
    <source>
        <dbReference type="ARBA" id="ARBA00048423"/>
    </source>
</evidence>
<evidence type="ECO:0000256" key="5">
    <source>
        <dbReference type="ARBA" id="ARBA00022448"/>
    </source>
</evidence>
<evidence type="ECO:0000313" key="25">
    <source>
        <dbReference type="EMBL" id="MBR0654653.1"/>
    </source>
</evidence>
<dbReference type="EMBL" id="JAAEDH010000005">
    <property type="protein sequence ID" value="MBR0654653.1"/>
    <property type="molecule type" value="Genomic_DNA"/>
</dbReference>
<feature type="domain" description="Cytochrome c" evidence="24">
    <location>
        <begin position="145"/>
        <end position="237"/>
    </location>
</feature>
<dbReference type="GO" id="GO:0046872">
    <property type="term" value="F:metal ion binding"/>
    <property type="evidence" value="ECO:0007669"/>
    <property type="project" value="UniProtKB-KW"/>
</dbReference>
<dbReference type="InterPro" id="IPR025710">
    <property type="entry name" value="SoxA"/>
</dbReference>
<evidence type="ECO:0000256" key="14">
    <source>
        <dbReference type="ARBA" id="ARBA00030174"/>
    </source>
</evidence>
<dbReference type="GO" id="GO:0070069">
    <property type="term" value="C:cytochrome complex"/>
    <property type="evidence" value="ECO:0007669"/>
    <property type="project" value="InterPro"/>
</dbReference>
<evidence type="ECO:0000256" key="1">
    <source>
        <dbReference type="ARBA" id="ARBA00004418"/>
    </source>
</evidence>
<keyword evidence="12 22" id="KW-0408">Iron</keyword>
<feature type="binding site" description="covalent" evidence="21">
    <location>
        <position position="168"/>
    </location>
    <ligand>
        <name>heme c</name>
        <dbReference type="ChEBI" id="CHEBI:61717"/>
        <label>2</label>
    </ligand>
</feature>
<dbReference type="Pfam" id="PF21342">
    <property type="entry name" value="SoxA-TsdA_cyt-c"/>
    <property type="match status" value="2"/>
</dbReference>
<accession>A0AAF1JY17</accession>
<comment type="cofactor">
    <cofactor evidence="21">
        <name>heme</name>
        <dbReference type="ChEBI" id="CHEBI:30413"/>
    </cofactor>
    <text evidence="21">Binds 2 heme groups per subunit.</text>
</comment>
<keyword evidence="10" id="KW-0574">Periplasm</keyword>
<dbReference type="AlphaFoldDB" id="A0AAF1JY17"/>
<evidence type="ECO:0000256" key="10">
    <source>
        <dbReference type="ARBA" id="ARBA00022764"/>
    </source>
</evidence>
<name>A0AAF1JY17_9PROT</name>
<evidence type="ECO:0000256" key="3">
    <source>
        <dbReference type="ARBA" id="ARBA00012408"/>
    </source>
</evidence>
<evidence type="ECO:0000313" key="26">
    <source>
        <dbReference type="Proteomes" id="UP001196068"/>
    </source>
</evidence>
<dbReference type="GO" id="GO:0016740">
    <property type="term" value="F:transferase activity"/>
    <property type="evidence" value="ECO:0007669"/>
    <property type="project" value="UniProtKB-KW"/>
</dbReference>
<reference evidence="25" key="1">
    <citation type="submission" date="2020-01" db="EMBL/GenBank/DDBJ databases">
        <authorList>
            <person name="Rat A."/>
        </authorList>
    </citation>
    <scope>NUCLEOTIDE SEQUENCE</scope>
    <source>
        <strain evidence="25">LMG 28251</strain>
    </source>
</reference>
<evidence type="ECO:0000256" key="16">
    <source>
        <dbReference type="ARBA" id="ARBA00032236"/>
    </source>
</evidence>
<keyword evidence="5" id="KW-0813">Transport</keyword>
<dbReference type="RefSeq" id="WP_246503772.1">
    <property type="nucleotide sequence ID" value="NZ_JAAEDH010000005.1"/>
</dbReference>
<gene>
    <name evidence="25" type="primary">soxA</name>
    <name evidence="25" type="ORF">GXW79_06135</name>
</gene>
<keyword evidence="7" id="KW-0808">Transferase</keyword>
<keyword evidence="6 21" id="KW-0349">Heme</keyword>
<evidence type="ECO:0000256" key="15">
    <source>
        <dbReference type="ARBA" id="ARBA00030833"/>
    </source>
</evidence>
<sequence length="249" mass="26754">MKRCLLMLLCCLPAAAQQRRSSFEDMARETQALQRDDATNPAMLWVQEGEALWSGAAGAAGFSCASCHSAAETSMPGVAARYPAWDDARGAPIDLAGRIAQCRAERQGAPPLDRESPGLLALSAYVGLQSRGLPIAPPDDPRLAPAVAEGAALYAERRGQLDLSCAQCHDDNAGRRLGSSTIPQAHPTGYPLYRLEWQGLGSLQRRLRGCMTGVRAEPFRYGAPEYIAIEAFLMRRAAGMAMETPAVRP</sequence>
<evidence type="ECO:0000259" key="24">
    <source>
        <dbReference type="PROSITE" id="PS51007"/>
    </source>
</evidence>
<evidence type="ECO:0000256" key="23">
    <source>
        <dbReference type="SAM" id="SignalP"/>
    </source>
</evidence>
<keyword evidence="8 22" id="KW-0479">Metal-binding</keyword>
<feature type="chain" id="PRO_5042162355" description="L-cysteine S-thiosulfotransferase subunit SoxA" evidence="23">
    <location>
        <begin position="17"/>
        <end position="249"/>
    </location>
</feature>
<feature type="binding site" description="covalent" evidence="21">
    <location>
        <position position="67"/>
    </location>
    <ligand>
        <name>heme c</name>
        <dbReference type="ChEBI" id="CHEBI:61717"/>
        <label>1</label>
    </ligand>
</feature>
<evidence type="ECO:0000256" key="12">
    <source>
        <dbReference type="ARBA" id="ARBA00023004"/>
    </source>
</evidence>
<keyword evidence="9 23" id="KW-0732">Signal</keyword>
<evidence type="ECO:0000256" key="8">
    <source>
        <dbReference type="ARBA" id="ARBA00022723"/>
    </source>
</evidence>
<comment type="subcellular location">
    <subcellularLocation>
        <location evidence="1">Periplasm</location>
    </subcellularLocation>
</comment>
<evidence type="ECO:0000256" key="11">
    <source>
        <dbReference type="ARBA" id="ARBA00022982"/>
    </source>
</evidence>
<evidence type="ECO:0000256" key="13">
    <source>
        <dbReference type="ARBA" id="ARBA00025746"/>
    </source>
</evidence>
<comment type="subunit">
    <text evidence="2">Heterodimer of SoxA and SoxX.</text>
</comment>
<dbReference type="GO" id="GO:0019417">
    <property type="term" value="P:sulfur oxidation"/>
    <property type="evidence" value="ECO:0007669"/>
    <property type="project" value="InterPro"/>
</dbReference>
<comment type="catalytic activity">
    <reaction evidence="19">
        <text>S-sulfanyl-L-cysteinyl-[SoxY protein] + thiosulfate + 2 Fe(III)-[cytochrome c] = S-(2-sulfodisulfanyl)-L-cysteinyl-[SoxY protein] + 2 Fe(II)-[cytochrome c] + 2 H(+)</text>
        <dbReference type="Rhea" id="RHEA:51224"/>
        <dbReference type="Rhea" id="RHEA-COMP:10350"/>
        <dbReference type="Rhea" id="RHEA-COMP:14399"/>
        <dbReference type="Rhea" id="RHEA-COMP:14689"/>
        <dbReference type="Rhea" id="RHEA-COMP:14690"/>
        <dbReference type="ChEBI" id="CHEBI:15378"/>
        <dbReference type="ChEBI" id="CHEBI:29033"/>
        <dbReference type="ChEBI" id="CHEBI:29034"/>
        <dbReference type="ChEBI" id="CHEBI:33542"/>
        <dbReference type="ChEBI" id="CHEBI:61963"/>
        <dbReference type="ChEBI" id="CHEBI:140664"/>
        <dbReference type="EC" id="2.8.5.2"/>
    </reaction>
</comment>
<dbReference type="Gene3D" id="1.10.760.10">
    <property type="entry name" value="Cytochrome c-like domain"/>
    <property type="match status" value="2"/>
</dbReference>
<organism evidence="25 26">
    <name type="scientific">Plastoroseomonas arctica</name>
    <dbReference type="NCBI Taxonomy" id="1509237"/>
    <lineage>
        <taxon>Bacteria</taxon>
        <taxon>Pseudomonadati</taxon>
        <taxon>Pseudomonadota</taxon>
        <taxon>Alphaproteobacteria</taxon>
        <taxon>Acetobacterales</taxon>
        <taxon>Acetobacteraceae</taxon>
        <taxon>Plastoroseomonas</taxon>
    </lineage>
</organism>